<evidence type="ECO:0000313" key="10">
    <source>
        <dbReference type="EMBL" id="SQB11008.1"/>
    </source>
</evidence>
<accession>A0A2X2U399</accession>
<gene>
    <name evidence="10" type="ORF">NCTC11224_02355</name>
</gene>
<reference evidence="10 11" key="1">
    <citation type="submission" date="2018-06" db="EMBL/GenBank/DDBJ databases">
        <authorList>
            <consortium name="Pathogen Informatics"/>
            <person name="Doyle S."/>
        </authorList>
    </citation>
    <scope>NUCLEOTIDE SEQUENCE [LARGE SCALE GENOMIC DNA]</scope>
    <source>
        <strain evidence="10 11">NCTC11224</strain>
    </source>
</reference>
<evidence type="ECO:0000256" key="3">
    <source>
        <dbReference type="ARBA" id="ARBA00022603"/>
    </source>
</evidence>
<comment type="similarity">
    <text evidence="1">Belongs to the N(4)/N(6)-methyltransferase family. N(4) subfamily.</text>
</comment>
<dbReference type="InterPro" id="IPR002295">
    <property type="entry name" value="N4/N6-MTase_EcoPI_Mod-like"/>
</dbReference>
<dbReference type="SUPFAM" id="SSF53335">
    <property type="entry name" value="S-adenosyl-L-methionine-dependent methyltransferases"/>
    <property type="match status" value="2"/>
</dbReference>
<evidence type="ECO:0000256" key="2">
    <source>
        <dbReference type="ARBA" id="ARBA00012185"/>
    </source>
</evidence>
<sequence length="422" mass="49193">MEKLIRTLNQINWDFSDYNSLKFPIDINSIPWYPATLPPPIPKFLIALLSKENDIVFDPFGGKGTVGVEAIKQNRRFYYNDLNPFAADITKDIINILKGCCLDRNHVLKLVELDTETLKSIRVRFVKEDVYEGKNEEIINKYYAYQLSIDIDVLGLSRELPYWYHIDTLNELVCIYKLLESNHDTYSYYIRKFAFVSILKEVCSQRGHFTYITDNCRPSKITYFDAFTAYLAMLKRINDSAADFIKQFHTTNSTGNLFDIINNSYINCGDSRRLDWIENNSIDLVITSPPYLCAQDYVKTMRLINLFFPEERFKDLTEKEIGARARRKGRAAEVVQSFYDDMDNVLNEVSRILKKDKYFCLVIGQGKGKITKEYDTINDISTMAITKHSFEKVFQTTRRINYKAVRIGGVDSEEIIIFRKIN</sequence>
<keyword evidence="4" id="KW-0808">Transferase</keyword>
<comment type="catalytic activity">
    <reaction evidence="8">
        <text>a 2'-deoxycytidine in DNA + S-adenosyl-L-methionine = an N(4)-methyl-2'-deoxycytidine in DNA + S-adenosyl-L-homocysteine + H(+)</text>
        <dbReference type="Rhea" id="RHEA:16857"/>
        <dbReference type="Rhea" id="RHEA-COMP:11369"/>
        <dbReference type="Rhea" id="RHEA-COMP:13674"/>
        <dbReference type="ChEBI" id="CHEBI:15378"/>
        <dbReference type="ChEBI" id="CHEBI:57856"/>
        <dbReference type="ChEBI" id="CHEBI:59789"/>
        <dbReference type="ChEBI" id="CHEBI:85452"/>
        <dbReference type="ChEBI" id="CHEBI:137933"/>
        <dbReference type="EC" id="2.1.1.113"/>
    </reaction>
</comment>
<evidence type="ECO:0000256" key="5">
    <source>
        <dbReference type="ARBA" id="ARBA00022691"/>
    </source>
</evidence>
<dbReference type="GO" id="GO:0015667">
    <property type="term" value="F:site-specific DNA-methyltransferase (cytosine-N4-specific) activity"/>
    <property type="evidence" value="ECO:0007669"/>
    <property type="project" value="UniProtKB-EC"/>
</dbReference>
<evidence type="ECO:0000313" key="11">
    <source>
        <dbReference type="Proteomes" id="UP000251853"/>
    </source>
</evidence>
<dbReference type="RefSeq" id="WP_160116331.1">
    <property type="nucleotide sequence ID" value="NZ_JAIWZC010000001.1"/>
</dbReference>
<keyword evidence="7" id="KW-0238">DNA-binding</keyword>
<organism evidence="10 11">
    <name type="scientific">Enterocloster clostridioformis</name>
    <dbReference type="NCBI Taxonomy" id="1531"/>
    <lineage>
        <taxon>Bacteria</taxon>
        <taxon>Bacillati</taxon>
        <taxon>Bacillota</taxon>
        <taxon>Clostridia</taxon>
        <taxon>Lachnospirales</taxon>
        <taxon>Lachnospiraceae</taxon>
        <taxon>Enterocloster</taxon>
    </lineage>
</organism>
<dbReference type="GO" id="GO:0008170">
    <property type="term" value="F:N-methyltransferase activity"/>
    <property type="evidence" value="ECO:0007669"/>
    <property type="project" value="InterPro"/>
</dbReference>
<protein>
    <recommendedName>
        <fullName evidence="2">site-specific DNA-methyltransferase (cytosine-N(4)-specific)</fullName>
        <ecNumber evidence="2">2.1.1.113</ecNumber>
    </recommendedName>
</protein>
<evidence type="ECO:0000256" key="6">
    <source>
        <dbReference type="ARBA" id="ARBA00022747"/>
    </source>
</evidence>
<evidence type="ECO:0000256" key="4">
    <source>
        <dbReference type="ARBA" id="ARBA00022679"/>
    </source>
</evidence>
<keyword evidence="3 10" id="KW-0489">Methyltransferase</keyword>
<dbReference type="PROSITE" id="PS00093">
    <property type="entry name" value="N4_MTASE"/>
    <property type="match status" value="1"/>
</dbReference>
<keyword evidence="5" id="KW-0949">S-adenosyl-L-methionine</keyword>
<dbReference type="InterPro" id="IPR017985">
    <property type="entry name" value="MeTrfase_CN4_CS"/>
</dbReference>
<evidence type="ECO:0000256" key="1">
    <source>
        <dbReference type="ARBA" id="ARBA00010203"/>
    </source>
</evidence>
<dbReference type="Gene3D" id="3.40.50.150">
    <property type="entry name" value="Vaccinia Virus protein VP39"/>
    <property type="match status" value="2"/>
</dbReference>
<keyword evidence="11" id="KW-1185">Reference proteome</keyword>
<dbReference type="Pfam" id="PF01555">
    <property type="entry name" value="N6_N4_Mtase"/>
    <property type="match status" value="1"/>
</dbReference>
<dbReference type="InterPro" id="IPR002941">
    <property type="entry name" value="DNA_methylase_N4/N6"/>
</dbReference>
<feature type="domain" description="DNA methylase N-4/N-6" evidence="9">
    <location>
        <begin position="28"/>
        <end position="91"/>
    </location>
</feature>
<proteinExistence type="inferred from homology"/>
<dbReference type="GO" id="GO:0032259">
    <property type="term" value="P:methylation"/>
    <property type="evidence" value="ECO:0007669"/>
    <property type="project" value="UniProtKB-KW"/>
</dbReference>
<dbReference type="AlphaFoldDB" id="A0A2X2U399"/>
<evidence type="ECO:0000259" key="9">
    <source>
        <dbReference type="Pfam" id="PF01555"/>
    </source>
</evidence>
<evidence type="ECO:0000256" key="7">
    <source>
        <dbReference type="ARBA" id="ARBA00023125"/>
    </source>
</evidence>
<dbReference type="InterPro" id="IPR029063">
    <property type="entry name" value="SAM-dependent_MTases_sf"/>
</dbReference>
<dbReference type="Proteomes" id="UP000251853">
    <property type="component" value="Unassembled WGS sequence"/>
</dbReference>
<dbReference type="EMBL" id="UAVW01000009">
    <property type="protein sequence ID" value="SQB11008.1"/>
    <property type="molecule type" value="Genomic_DNA"/>
</dbReference>
<dbReference type="PRINTS" id="PR00506">
    <property type="entry name" value="D21N6MTFRASE"/>
</dbReference>
<dbReference type="GO" id="GO:0009307">
    <property type="term" value="P:DNA restriction-modification system"/>
    <property type="evidence" value="ECO:0007669"/>
    <property type="project" value="UniProtKB-KW"/>
</dbReference>
<dbReference type="EC" id="2.1.1.113" evidence="2"/>
<dbReference type="GO" id="GO:0003677">
    <property type="term" value="F:DNA binding"/>
    <property type="evidence" value="ECO:0007669"/>
    <property type="project" value="UniProtKB-KW"/>
</dbReference>
<name>A0A2X2U399_9FIRM</name>
<evidence type="ECO:0000256" key="8">
    <source>
        <dbReference type="ARBA" id="ARBA00049120"/>
    </source>
</evidence>
<keyword evidence="6" id="KW-0680">Restriction system</keyword>